<evidence type="ECO:0000313" key="1">
    <source>
        <dbReference type="EMBL" id="NUX98760.1"/>
    </source>
</evidence>
<dbReference type="GeneID" id="301099348"/>
<evidence type="ECO:0000313" key="2">
    <source>
        <dbReference type="Proteomes" id="UP000594380"/>
    </source>
</evidence>
<proteinExistence type="predicted"/>
<gene>
    <name evidence="1" type="ORF">G5S42_03180</name>
</gene>
<reference evidence="1 2" key="1">
    <citation type="submission" date="2020-02" db="EMBL/GenBank/DDBJ databases">
        <title>Paraburkholderia simonii sp. nov. and Paraburkholderia youngii sp. nov. Brazilian and Mexican Mimosa-associated rhizobia.</title>
        <authorList>
            <person name="Mavima L."/>
            <person name="Beukes C.W."/>
            <person name="Chan W.Y."/>
            <person name="Palmer M."/>
            <person name="De Meyer S.E."/>
            <person name="James E.K."/>
            <person name="Venter S.N."/>
            <person name="Steenkamp E.T."/>
        </authorList>
    </citation>
    <scope>NUCLEOTIDE SEQUENCE [LARGE SCALE GENOMIC DNA]</scope>
    <source>
        <strain evidence="1 2">JPY169</strain>
    </source>
</reference>
<comment type="caution">
    <text evidence="1">The sequence shown here is derived from an EMBL/GenBank/DDBJ whole genome shotgun (WGS) entry which is preliminary data.</text>
</comment>
<organism evidence="1 2">
    <name type="scientific">Paraburkholderia youngii</name>
    <dbReference type="NCBI Taxonomy" id="2782701"/>
    <lineage>
        <taxon>Bacteria</taxon>
        <taxon>Pseudomonadati</taxon>
        <taxon>Pseudomonadota</taxon>
        <taxon>Betaproteobacteria</taxon>
        <taxon>Burkholderiales</taxon>
        <taxon>Burkholderiaceae</taxon>
        <taxon>Paraburkholderia</taxon>
    </lineage>
</organism>
<protein>
    <submittedName>
        <fullName evidence="1">Uncharacterized protein</fullName>
    </submittedName>
</protein>
<dbReference type="RefSeq" id="WP_176105499.1">
    <property type="nucleotide sequence ID" value="NZ_JAALDK010000001.1"/>
</dbReference>
<dbReference type="AlphaFoldDB" id="A0A7Y6JVA7"/>
<accession>A0A7Y6JVA7</accession>
<sequence length="45" mass="4926">MKLRYSDLILMLVCGFVLGGGFFYGMSEAHAAPVFEDTGLVCRPL</sequence>
<name>A0A7Y6JVA7_9BURK</name>
<dbReference type="EMBL" id="JAALDK010000001">
    <property type="protein sequence ID" value="NUX98760.1"/>
    <property type="molecule type" value="Genomic_DNA"/>
</dbReference>
<dbReference type="Proteomes" id="UP000594380">
    <property type="component" value="Unassembled WGS sequence"/>
</dbReference>